<organism evidence="2 3">
    <name type="scientific">Perkinsus olseni</name>
    <name type="common">Perkinsus atlanticus</name>
    <dbReference type="NCBI Taxonomy" id="32597"/>
    <lineage>
        <taxon>Eukaryota</taxon>
        <taxon>Sar</taxon>
        <taxon>Alveolata</taxon>
        <taxon>Perkinsozoa</taxon>
        <taxon>Perkinsea</taxon>
        <taxon>Perkinsida</taxon>
        <taxon>Perkinsidae</taxon>
        <taxon>Perkinsus</taxon>
    </lineage>
</organism>
<protein>
    <submittedName>
        <fullName evidence="2">Uncharacterized protein</fullName>
    </submittedName>
</protein>
<dbReference type="EMBL" id="JABANP010000037">
    <property type="protein sequence ID" value="KAF4694102.1"/>
    <property type="molecule type" value="Genomic_DNA"/>
</dbReference>
<dbReference type="Proteomes" id="UP000541610">
    <property type="component" value="Unassembled WGS sequence"/>
</dbReference>
<feature type="region of interest" description="Disordered" evidence="1">
    <location>
        <begin position="1"/>
        <end position="30"/>
    </location>
</feature>
<name>A0A7J6PDP2_PEROL</name>
<evidence type="ECO:0000313" key="2">
    <source>
        <dbReference type="EMBL" id="KAF4694102.1"/>
    </source>
</evidence>
<sequence>MVINNYSPPFRTSRNLQLDRQPTLEDGDGKLPRYREGECVEYYSTTYARWVRTTVTKVVNHNDELTYDLEVKSNARTNRIRALSPRVSGKGDDDGETREETGEYRVNDGVRYYSLTHDRWVDATVVGLCDDPGYVDLDVKRRANKTKIRRKNWSPADEVRLDDAVTPARARAASGGSGSARQQKPPTAGLVSRKRLTMPGRNSSSFNPNDCFSLLVTELGLQGSGDIISITSMRGFTGGMNSGIWFVKVNGTNKLCLKLVSAQRKCAQLPTEAGNYTDLAKRYPYLLSRSTPGRSIGVPSEDLRRRRGALDRFISRALQPHSDAGGKRRPVGRDSGSEGACARGQLADTGRGRAPAATLS</sequence>
<feature type="region of interest" description="Disordered" evidence="1">
    <location>
        <begin position="80"/>
        <end position="102"/>
    </location>
</feature>
<dbReference type="AlphaFoldDB" id="A0A7J6PDP2"/>
<gene>
    <name evidence="2" type="ORF">FOZ60_009215</name>
</gene>
<comment type="caution">
    <text evidence="2">The sequence shown here is derived from an EMBL/GenBank/DDBJ whole genome shotgun (WGS) entry which is preliminary data.</text>
</comment>
<accession>A0A7J6PDP2</accession>
<evidence type="ECO:0000256" key="1">
    <source>
        <dbReference type="SAM" id="MobiDB-lite"/>
    </source>
</evidence>
<feature type="region of interest" description="Disordered" evidence="1">
    <location>
        <begin position="170"/>
        <end position="203"/>
    </location>
</feature>
<feature type="compositionally biased region" description="Polar residues" evidence="1">
    <location>
        <begin position="1"/>
        <end position="20"/>
    </location>
</feature>
<evidence type="ECO:0000313" key="3">
    <source>
        <dbReference type="Proteomes" id="UP000541610"/>
    </source>
</evidence>
<proteinExistence type="predicted"/>
<dbReference type="OrthoDB" id="414540at2759"/>
<feature type="region of interest" description="Disordered" evidence="1">
    <location>
        <begin position="319"/>
        <end position="360"/>
    </location>
</feature>
<reference evidence="2 3" key="1">
    <citation type="submission" date="2020-04" db="EMBL/GenBank/DDBJ databases">
        <title>Perkinsus olseni comparative genomics.</title>
        <authorList>
            <person name="Bogema D.R."/>
        </authorList>
    </citation>
    <scope>NUCLEOTIDE SEQUENCE [LARGE SCALE GENOMIC DNA]</scope>
    <source>
        <strain evidence="2">00978-12</strain>
    </source>
</reference>